<dbReference type="PANTHER" id="PTHR34136:SF1">
    <property type="entry name" value="UDP-N-ACETYL-D-MANNOSAMINURONIC ACID TRANSFERASE"/>
    <property type="match status" value="1"/>
</dbReference>
<dbReference type="EC" id="2.4.1.180" evidence="3"/>
<protein>
    <submittedName>
        <fullName evidence="3">UDP-N-acetyl-D-mannosaminuronic acid transferase</fullName>
        <ecNumber evidence="3">2.4.1.180</ecNumber>
    </submittedName>
</protein>
<evidence type="ECO:0000313" key="3">
    <source>
        <dbReference type="EMBL" id="CRK85746.1"/>
    </source>
</evidence>
<proteinExistence type="predicted"/>
<dbReference type="PANTHER" id="PTHR34136">
    <property type="match status" value="1"/>
</dbReference>
<dbReference type="AlphaFoldDB" id="A0A0M6W8M5"/>
<reference evidence="4" key="1">
    <citation type="submission" date="2015-05" db="EMBL/GenBank/DDBJ databases">
        <authorList>
            <person name="Manzano-Marin A."/>
        </authorList>
    </citation>
    <scope>NUCLEOTIDE SEQUENCE [LARGE SCALE GENOMIC DNA]</scope>
    <source>
        <strain evidence="4">officinalis</strain>
    </source>
</reference>
<keyword evidence="4" id="KW-1185">Reference proteome</keyword>
<organism evidence="3 4">
    <name type="scientific">Candidatus Providencia siddallii</name>
    <dbReference type="NCBI Taxonomy" id="1715285"/>
    <lineage>
        <taxon>Bacteria</taxon>
        <taxon>Pseudomonadati</taxon>
        <taxon>Pseudomonadota</taxon>
        <taxon>Gammaproteobacteria</taxon>
        <taxon>Enterobacterales</taxon>
        <taxon>Morganellaceae</taxon>
        <taxon>Providencia</taxon>
    </lineage>
</organism>
<evidence type="ECO:0000256" key="2">
    <source>
        <dbReference type="ARBA" id="ARBA00022679"/>
    </source>
</evidence>
<dbReference type="CDD" id="cd06533">
    <property type="entry name" value="Glyco_transf_WecG_TagA"/>
    <property type="match status" value="1"/>
</dbReference>
<gene>
    <name evidence="3" type="primary">wecG</name>
    <name evidence="3" type="ORF">SOFFGTOCOR_0320</name>
</gene>
<sequence>MKLLLKQGQSLLPDLIPQYNIRGYSVCGFKDMSHFIDYLFSGGINKSCMLIALNAEKVLIAEKNMILSDLLKQSEYLYADGISIVRAIRRKYPKAQVSRVAGVDLWMNLMELIGKNGMPIFLVGGKSKILKETEAKLRSKWNVNIVGSQNGYFHKEERGVLFEHIRDSGAKIVTVAMGSPKQEIFMYDCRIVHSDAIYMGVGGAYDVFTGYVKRAPKIWQKFELEWLYRLLSQFTRIKRQLKLIKFLGYYYCGML</sequence>
<dbReference type="InterPro" id="IPR004629">
    <property type="entry name" value="WecG_TagA_CpsF"/>
</dbReference>
<name>A0A0M6W8M5_9GAMM</name>
<evidence type="ECO:0000256" key="1">
    <source>
        <dbReference type="ARBA" id="ARBA00022676"/>
    </source>
</evidence>
<evidence type="ECO:0000313" key="4">
    <source>
        <dbReference type="Proteomes" id="UP000242301"/>
    </source>
</evidence>
<dbReference type="NCBIfam" id="NF002980">
    <property type="entry name" value="PRK03692.1"/>
    <property type="match status" value="1"/>
</dbReference>
<keyword evidence="2 3" id="KW-0808">Transferase</keyword>
<dbReference type="EMBL" id="CVRF01000002">
    <property type="protein sequence ID" value="CRK85746.1"/>
    <property type="molecule type" value="Genomic_DNA"/>
</dbReference>
<dbReference type="NCBIfam" id="TIGR00696">
    <property type="entry name" value="wecG_tagA_cpsF"/>
    <property type="match status" value="1"/>
</dbReference>
<dbReference type="Proteomes" id="UP000242301">
    <property type="component" value="Unassembled WGS sequence"/>
</dbReference>
<keyword evidence="1 3" id="KW-0328">Glycosyltransferase</keyword>
<accession>A0A0M6W8M5</accession>
<dbReference type="Pfam" id="PF03808">
    <property type="entry name" value="Glyco_tran_WecG"/>
    <property type="match status" value="1"/>
</dbReference>
<dbReference type="STRING" id="1715285.SOFFGTOCOR_0320"/>
<dbReference type="GO" id="GO:0047241">
    <property type="term" value="F:lipopolysaccharide N-acetylmannosaminouronosyltransferase activity"/>
    <property type="evidence" value="ECO:0007669"/>
    <property type="project" value="UniProtKB-EC"/>
</dbReference>